<organism evidence="2">
    <name type="scientific">Desulfofervidus auxilii</name>
    <dbReference type="NCBI Taxonomy" id="1621989"/>
    <lineage>
        <taxon>Bacteria</taxon>
        <taxon>Pseudomonadati</taxon>
        <taxon>Thermodesulfobacteriota</taxon>
        <taxon>Candidatus Desulfofervidia</taxon>
        <taxon>Candidatus Desulfofervidales</taxon>
        <taxon>Candidatus Desulfofervidaceae</taxon>
        <taxon>Candidatus Desulfofervidus</taxon>
    </lineage>
</organism>
<proteinExistence type="predicted"/>
<dbReference type="GO" id="GO:0008476">
    <property type="term" value="F:protein-tyrosine sulfotransferase activity"/>
    <property type="evidence" value="ECO:0007669"/>
    <property type="project" value="InterPro"/>
</dbReference>
<dbReference type="Proteomes" id="UP000886289">
    <property type="component" value="Unassembled WGS sequence"/>
</dbReference>
<dbReference type="EMBL" id="DRBS01000172">
    <property type="protein sequence ID" value="HDD44090.1"/>
    <property type="molecule type" value="Genomic_DNA"/>
</dbReference>
<dbReference type="AlphaFoldDB" id="A0A7C0Y6X0"/>
<gene>
    <name evidence="2" type="ORF">ENG63_04425</name>
</gene>
<reference evidence="2" key="1">
    <citation type="journal article" date="2020" name="mSystems">
        <title>Genome- and Community-Level Interaction Insights into Carbon Utilization and Element Cycling Functions of Hydrothermarchaeota in Hydrothermal Sediment.</title>
        <authorList>
            <person name="Zhou Z."/>
            <person name="Liu Y."/>
            <person name="Xu W."/>
            <person name="Pan J."/>
            <person name="Luo Z.H."/>
            <person name="Li M."/>
        </authorList>
    </citation>
    <scope>NUCLEOTIDE SEQUENCE [LARGE SCALE GENOMIC DNA]</scope>
    <source>
        <strain evidence="2">HyVt-233</strain>
    </source>
</reference>
<dbReference type="SUPFAM" id="SSF52540">
    <property type="entry name" value="P-loop containing nucleoside triphosphate hydrolases"/>
    <property type="match status" value="1"/>
</dbReference>
<evidence type="ECO:0000313" key="2">
    <source>
        <dbReference type="EMBL" id="HDD44090.1"/>
    </source>
</evidence>
<dbReference type="Gene3D" id="3.40.50.300">
    <property type="entry name" value="P-loop containing nucleotide triphosphate hydrolases"/>
    <property type="match status" value="1"/>
</dbReference>
<dbReference type="Pfam" id="PF13469">
    <property type="entry name" value="Sulfotransfer_3"/>
    <property type="match status" value="1"/>
</dbReference>
<dbReference type="PANTHER" id="PTHR12788">
    <property type="entry name" value="PROTEIN-TYROSINE SULFOTRANSFERASE 2"/>
    <property type="match status" value="1"/>
</dbReference>
<accession>A0A7C0Y6X0</accession>
<sequence>MNIKNSISSPLFIVGMPRSGTKLLRALLNNHPKISILPIETGFLPYWVKNWHKFGRDLHNYKNFLKFYKKMIKLPYFLYMAERGELIKPKEWFKRCKSFDVAGVFEALAKHDCKVTDDMIWGDKSPGYIRHIPLLKKLFPSAKIIHIIRDVRDYCLSINKTWGKNMLRAAQRWVDYITKARSDGKKIGNDYFEIKYEDLLDNPEYKIKEICDFLNIEYHSAMLRLDRPTENIGDAKGIIGILKNNKEKYKKLMDPILRKKIESISWHVLLSLDYPVKEYGKIERIGKIKMGWYKLLDGYNLIKTKSSLSGDNIIKRLLFHIYHQKISRF</sequence>
<dbReference type="InterPro" id="IPR026634">
    <property type="entry name" value="TPST-like"/>
</dbReference>
<protein>
    <submittedName>
        <fullName evidence="2">Sulfotransferase</fullName>
    </submittedName>
</protein>
<evidence type="ECO:0000256" key="1">
    <source>
        <dbReference type="ARBA" id="ARBA00022679"/>
    </source>
</evidence>
<dbReference type="InterPro" id="IPR027417">
    <property type="entry name" value="P-loop_NTPase"/>
</dbReference>
<name>A0A7C0Y6X0_DESA2</name>
<comment type="caution">
    <text evidence="2">The sequence shown here is derived from an EMBL/GenBank/DDBJ whole genome shotgun (WGS) entry which is preliminary data.</text>
</comment>
<keyword evidence="1" id="KW-0808">Transferase</keyword>
<dbReference type="PANTHER" id="PTHR12788:SF10">
    <property type="entry name" value="PROTEIN-TYROSINE SULFOTRANSFERASE"/>
    <property type="match status" value="1"/>
</dbReference>